<protein>
    <submittedName>
        <fullName evidence="1">Uncharacterized protein</fullName>
    </submittedName>
</protein>
<dbReference type="AlphaFoldDB" id="A0A517RIP4"/>
<sequence length="46" mass="5436">MEYVFHRFDMGFLEWMIRFDTKGGKLLLQKSISNEIDLTFIITPGP</sequence>
<accession>A0A517RIP4</accession>
<evidence type="ECO:0000313" key="1">
    <source>
        <dbReference type="EMBL" id="QDT43733.1"/>
    </source>
</evidence>
<reference evidence="1 2" key="1">
    <citation type="submission" date="2019-02" db="EMBL/GenBank/DDBJ databases">
        <title>Deep-cultivation of Planctomycetes and their phenomic and genomic characterization uncovers novel biology.</title>
        <authorList>
            <person name="Wiegand S."/>
            <person name="Jogler M."/>
            <person name="Boedeker C."/>
            <person name="Pinto D."/>
            <person name="Vollmers J."/>
            <person name="Rivas-Marin E."/>
            <person name="Kohn T."/>
            <person name="Peeters S.H."/>
            <person name="Heuer A."/>
            <person name="Rast P."/>
            <person name="Oberbeckmann S."/>
            <person name="Bunk B."/>
            <person name="Jeske O."/>
            <person name="Meyerdierks A."/>
            <person name="Storesund J.E."/>
            <person name="Kallscheuer N."/>
            <person name="Luecker S."/>
            <person name="Lage O.M."/>
            <person name="Pohl T."/>
            <person name="Merkel B.J."/>
            <person name="Hornburger P."/>
            <person name="Mueller R.-W."/>
            <person name="Bruemmer F."/>
            <person name="Labrenz M."/>
            <person name="Spormann A.M."/>
            <person name="Op den Camp H."/>
            <person name="Overmann J."/>
            <person name="Amann R."/>
            <person name="Jetten M.S.M."/>
            <person name="Mascher T."/>
            <person name="Medema M.H."/>
            <person name="Devos D.P."/>
            <person name="Kaster A.-K."/>
            <person name="Ovreas L."/>
            <person name="Rohde M."/>
            <person name="Galperin M.Y."/>
            <person name="Jogler C."/>
        </authorList>
    </citation>
    <scope>NUCLEOTIDE SEQUENCE [LARGE SCALE GENOMIC DNA]</scope>
    <source>
        <strain evidence="1 2">Pan241w</strain>
    </source>
</reference>
<dbReference type="EMBL" id="CP036269">
    <property type="protein sequence ID" value="QDT43733.1"/>
    <property type="molecule type" value="Genomic_DNA"/>
</dbReference>
<dbReference type="Proteomes" id="UP000317171">
    <property type="component" value="Chromosome"/>
</dbReference>
<name>A0A517RIP4_9PLAN</name>
<evidence type="ECO:0000313" key="2">
    <source>
        <dbReference type="Proteomes" id="UP000317171"/>
    </source>
</evidence>
<proteinExistence type="predicted"/>
<dbReference type="KEGG" id="gaz:Pan241w_38370"/>
<keyword evidence="2" id="KW-1185">Reference proteome</keyword>
<gene>
    <name evidence="1" type="ORF">Pan241w_38370</name>
</gene>
<organism evidence="1 2">
    <name type="scientific">Gimesia alba</name>
    <dbReference type="NCBI Taxonomy" id="2527973"/>
    <lineage>
        <taxon>Bacteria</taxon>
        <taxon>Pseudomonadati</taxon>
        <taxon>Planctomycetota</taxon>
        <taxon>Planctomycetia</taxon>
        <taxon>Planctomycetales</taxon>
        <taxon>Planctomycetaceae</taxon>
        <taxon>Gimesia</taxon>
    </lineage>
</organism>